<protein>
    <submittedName>
        <fullName evidence="1">Peptidase M66-like protein</fullName>
    </submittedName>
</protein>
<evidence type="ECO:0000313" key="2">
    <source>
        <dbReference type="Proteomes" id="UP000292262"/>
    </source>
</evidence>
<dbReference type="OrthoDB" id="975117at2"/>
<organism evidence="1 2">
    <name type="scientific">Aquimarina brevivitae</name>
    <dbReference type="NCBI Taxonomy" id="323412"/>
    <lineage>
        <taxon>Bacteria</taxon>
        <taxon>Pseudomonadati</taxon>
        <taxon>Bacteroidota</taxon>
        <taxon>Flavobacteriia</taxon>
        <taxon>Flavobacteriales</taxon>
        <taxon>Flavobacteriaceae</taxon>
        <taxon>Aquimarina</taxon>
    </lineage>
</organism>
<sequence length="558" mass="60844">MKSNYLLLVLTLLIGIACSKEELSVPLNPYDDANRDFEVFFAQTHVMHPDDERFKLVSNKEALLKAQITEEASTPAIAVLNLNGNQLTIELDPPTNAPEVIDLRPGQVDHNYEDSYTAIIPKEWVKPGLQITVESGTQSVDLVDLTIGAPNKIIMTLFDAHFFVNSPGDYPTGWKEELEAKWPATSIELIRVPNVLFQELTVPPRRDANAIAARVSSREEYQTITGASFDGEQATAAQWNRALKAAAGTKGRVSLFYTNIYGVPSGGQAGGFAGVGNGNNIGILHHELGHAFALPHWGNNQQYPYKGDMHGIAAPDNFNKTHAGPVWAFDLPSKKFIPPTVQPNAVGGTPGVYKQDPMQGGGQGDQEEGFLLRHFSDYSVAQMQQYLENHIVIWNESLGSYASWDHSTGDYTQIISNNGVDYANERNVDVISIMAGVSAVTPQATIVYPPIGPYRSGLIDLFDPTLEADRQRAGNVYCPDGGCDVSVRITQGGLVKTYMLPMALDNSADPLDGNSFQTRAINLRASDGLVIQIELLATPDAEQNGLPTNPTVLRSWNP</sequence>
<dbReference type="PANTHER" id="PTHR39540:SF1">
    <property type="entry name" value="DICTOMALLEIN-1-RELATED"/>
    <property type="match status" value="1"/>
</dbReference>
<reference evidence="1 2" key="1">
    <citation type="submission" date="2019-02" db="EMBL/GenBank/DDBJ databases">
        <title>Genomic Encyclopedia of Type Strains, Phase IV (KMG-IV): sequencing the most valuable type-strain genomes for metagenomic binning, comparative biology and taxonomic classification.</title>
        <authorList>
            <person name="Goeker M."/>
        </authorList>
    </citation>
    <scope>NUCLEOTIDE SEQUENCE [LARGE SCALE GENOMIC DNA]</scope>
    <source>
        <strain evidence="1 2">DSM 17196</strain>
    </source>
</reference>
<dbReference type="RefSeq" id="WP_130286471.1">
    <property type="nucleotide sequence ID" value="NZ_SGXE01000002.1"/>
</dbReference>
<gene>
    <name evidence="1" type="ORF">EV197_1912</name>
</gene>
<dbReference type="AlphaFoldDB" id="A0A4Q7P0X9"/>
<dbReference type="InterPro" id="IPR051256">
    <property type="entry name" value="Dictomallein"/>
</dbReference>
<dbReference type="PANTHER" id="PTHR39540">
    <property type="match status" value="1"/>
</dbReference>
<keyword evidence="2" id="KW-1185">Reference proteome</keyword>
<dbReference type="PROSITE" id="PS51257">
    <property type="entry name" value="PROKAR_LIPOPROTEIN"/>
    <property type="match status" value="1"/>
</dbReference>
<dbReference type="Pfam" id="PF10462">
    <property type="entry name" value="Peptidase_M66"/>
    <property type="match status" value="1"/>
</dbReference>
<dbReference type="EMBL" id="SGXE01000002">
    <property type="protein sequence ID" value="RZS93334.1"/>
    <property type="molecule type" value="Genomic_DNA"/>
</dbReference>
<proteinExistence type="predicted"/>
<comment type="caution">
    <text evidence="1">The sequence shown here is derived from an EMBL/GenBank/DDBJ whole genome shotgun (WGS) entry which is preliminary data.</text>
</comment>
<dbReference type="Proteomes" id="UP000292262">
    <property type="component" value="Unassembled WGS sequence"/>
</dbReference>
<evidence type="ECO:0000313" key="1">
    <source>
        <dbReference type="EMBL" id="RZS93334.1"/>
    </source>
</evidence>
<accession>A0A4Q7P0X9</accession>
<name>A0A4Q7P0X9_9FLAO</name>